<keyword evidence="4 9" id="KW-0460">Magnesium</keyword>
<comment type="catalytic activity">
    <reaction evidence="7 9 10">
        <text>2-(2-carboxy-4-methylthiazol-5-yl)ethyl phosphate + 4-amino-2-methyl-5-(diphosphooxymethyl)pyrimidine + 2 H(+) = thiamine phosphate + CO2 + diphosphate</text>
        <dbReference type="Rhea" id="RHEA:47848"/>
        <dbReference type="ChEBI" id="CHEBI:15378"/>
        <dbReference type="ChEBI" id="CHEBI:16526"/>
        <dbReference type="ChEBI" id="CHEBI:33019"/>
        <dbReference type="ChEBI" id="CHEBI:37575"/>
        <dbReference type="ChEBI" id="CHEBI:57841"/>
        <dbReference type="ChEBI" id="CHEBI:62890"/>
        <dbReference type="EC" id="2.5.1.3"/>
    </reaction>
</comment>
<dbReference type="GO" id="GO:0009228">
    <property type="term" value="P:thiamine biosynthetic process"/>
    <property type="evidence" value="ECO:0007669"/>
    <property type="project" value="UniProtKB-KW"/>
</dbReference>
<dbReference type="NCBIfam" id="TIGR00693">
    <property type="entry name" value="thiE"/>
    <property type="match status" value="1"/>
</dbReference>
<proteinExistence type="inferred from homology"/>
<evidence type="ECO:0000256" key="11">
    <source>
        <dbReference type="RuleBase" id="RU004253"/>
    </source>
</evidence>
<dbReference type="GO" id="GO:0000287">
    <property type="term" value="F:magnesium ion binding"/>
    <property type="evidence" value="ECO:0007669"/>
    <property type="project" value="UniProtKB-UniRule"/>
</dbReference>
<gene>
    <name evidence="9" type="primary">thiE</name>
    <name evidence="13" type="ORF">SAMN05421781_1203</name>
</gene>
<feature type="binding site" evidence="9">
    <location>
        <position position="74"/>
    </location>
    <ligand>
        <name>Mg(2+)</name>
        <dbReference type="ChEBI" id="CHEBI:18420"/>
    </ligand>
</feature>
<evidence type="ECO:0000256" key="9">
    <source>
        <dbReference type="HAMAP-Rule" id="MF_00097"/>
    </source>
</evidence>
<dbReference type="InterPro" id="IPR036206">
    <property type="entry name" value="ThiamineP_synth_sf"/>
</dbReference>
<feature type="binding site" evidence="9">
    <location>
        <begin position="138"/>
        <end position="140"/>
    </location>
    <ligand>
        <name>2-[(2R,5Z)-2-carboxy-4-methylthiazol-5(2H)-ylidene]ethyl phosphate</name>
        <dbReference type="ChEBI" id="CHEBI:62899"/>
    </ligand>
</feature>
<feature type="binding site" evidence="9">
    <location>
        <begin position="190"/>
        <end position="191"/>
    </location>
    <ligand>
        <name>2-[(2R,5Z)-2-carboxy-4-methylthiazol-5(2H)-ylidene]ethyl phosphate</name>
        <dbReference type="ChEBI" id="CHEBI:62899"/>
    </ligand>
</feature>
<comment type="similarity">
    <text evidence="9 10">Belongs to the thiamine-phosphate synthase family.</text>
</comment>
<dbReference type="HAMAP" id="MF_00097">
    <property type="entry name" value="TMP_synthase"/>
    <property type="match status" value="1"/>
</dbReference>
<reference evidence="13 14" key="1">
    <citation type="submission" date="2016-10" db="EMBL/GenBank/DDBJ databases">
        <authorList>
            <person name="de Groot N.N."/>
        </authorList>
    </citation>
    <scope>NUCLEOTIDE SEQUENCE [LARGE SCALE GENOMIC DNA]</scope>
    <source>
        <strain evidence="13 14">DSM 23126</strain>
    </source>
</reference>
<dbReference type="EC" id="2.5.1.3" evidence="9"/>
<feature type="binding site" evidence="9">
    <location>
        <position position="141"/>
    </location>
    <ligand>
        <name>4-amino-2-methyl-5-(diphosphooxymethyl)pyrimidine</name>
        <dbReference type="ChEBI" id="CHEBI:57841"/>
    </ligand>
</feature>
<comment type="catalytic activity">
    <reaction evidence="8 9 10">
        <text>2-[(2R,5Z)-2-carboxy-4-methylthiazol-5(2H)-ylidene]ethyl phosphate + 4-amino-2-methyl-5-(diphosphooxymethyl)pyrimidine + 2 H(+) = thiamine phosphate + CO2 + diphosphate</text>
        <dbReference type="Rhea" id="RHEA:47844"/>
        <dbReference type="ChEBI" id="CHEBI:15378"/>
        <dbReference type="ChEBI" id="CHEBI:16526"/>
        <dbReference type="ChEBI" id="CHEBI:33019"/>
        <dbReference type="ChEBI" id="CHEBI:37575"/>
        <dbReference type="ChEBI" id="CHEBI:57841"/>
        <dbReference type="ChEBI" id="CHEBI:62899"/>
        <dbReference type="EC" id="2.5.1.3"/>
    </reaction>
</comment>
<organism evidence="13 14">
    <name type="scientific">Marinococcus luteus</name>
    <dbReference type="NCBI Taxonomy" id="1122204"/>
    <lineage>
        <taxon>Bacteria</taxon>
        <taxon>Bacillati</taxon>
        <taxon>Bacillota</taxon>
        <taxon>Bacilli</taxon>
        <taxon>Bacillales</taxon>
        <taxon>Bacillaceae</taxon>
        <taxon>Marinococcus</taxon>
    </lineage>
</organism>
<dbReference type="PANTHER" id="PTHR20857">
    <property type="entry name" value="THIAMINE-PHOSPHATE PYROPHOSPHORYLASE"/>
    <property type="match status" value="1"/>
</dbReference>
<dbReference type="SUPFAM" id="SSF51391">
    <property type="entry name" value="Thiamin phosphate synthase"/>
    <property type="match status" value="1"/>
</dbReference>
<dbReference type="Gene3D" id="3.20.20.70">
    <property type="entry name" value="Aldolase class I"/>
    <property type="match status" value="1"/>
</dbReference>
<dbReference type="CDD" id="cd00564">
    <property type="entry name" value="TMP_TenI"/>
    <property type="match status" value="1"/>
</dbReference>
<dbReference type="OrthoDB" id="9812206at2"/>
<dbReference type="GO" id="GO:0009229">
    <property type="term" value="P:thiamine diphosphate biosynthetic process"/>
    <property type="evidence" value="ECO:0007669"/>
    <property type="project" value="UniProtKB-UniRule"/>
</dbReference>
<dbReference type="EMBL" id="FNNC01000002">
    <property type="protein sequence ID" value="SDW37809.1"/>
    <property type="molecule type" value="Genomic_DNA"/>
</dbReference>
<dbReference type="RefSeq" id="WP_091612440.1">
    <property type="nucleotide sequence ID" value="NZ_FNNC01000002.1"/>
</dbReference>
<name>A0A1H2T3F0_9BACI</name>
<evidence type="ECO:0000313" key="14">
    <source>
        <dbReference type="Proteomes" id="UP000199488"/>
    </source>
</evidence>
<dbReference type="InterPro" id="IPR013785">
    <property type="entry name" value="Aldolase_TIM"/>
</dbReference>
<accession>A0A1H2T3F0</accession>
<dbReference type="AlphaFoldDB" id="A0A1H2T3F0"/>
<dbReference type="STRING" id="1122204.SAMN05421781_1203"/>
<feature type="binding site" evidence="9">
    <location>
        <begin position="38"/>
        <end position="42"/>
    </location>
    <ligand>
        <name>4-amino-2-methyl-5-(diphosphooxymethyl)pyrimidine</name>
        <dbReference type="ChEBI" id="CHEBI:57841"/>
    </ligand>
</feature>
<comment type="pathway">
    <text evidence="1 9 11">Cofactor biosynthesis; thiamine diphosphate biosynthesis; thiamine phosphate from 4-amino-2-methyl-5-diphosphomethylpyrimidine and 4-methyl-5-(2-phosphoethyl)-thiazole: step 1/1.</text>
</comment>
<dbReference type="InterPro" id="IPR034291">
    <property type="entry name" value="TMP_synthase"/>
</dbReference>
<feature type="binding site" evidence="9">
    <location>
        <position position="73"/>
    </location>
    <ligand>
        <name>4-amino-2-methyl-5-(diphosphooxymethyl)pyrimidine</name>
        <dbReference type="ChEBI" id="CHEBI:57841"/>
    </ligand>
</feature>
<dbReference type="GO" id="GO:0005737">
    <property type="term" value="C:cytoplasm"/>
    <property type="evidence" value="ECO:0007669"/>
    <property type="project" value="TreeGrafter"/>
</dbReference>
<keyword evidence="2 9" id="KW-0808">Transferase</keyword>
<dbReference type="FunFam" id="3.20.20.70:FF:000096">
    <property type="entry name" value="Thiamine-phosphate synthase"/>
    <property type="match status" value="1"/>
</dbReference>
<keyword evidence="5 9" id="KW-0784">Thiamine biosynthesis</keyword>
<dbReference type="PANTHER" id="PTHR20857:SF15">
    <property type="entry name" value="THIAMINE-PHOSPHATE SYNTHASE"/>
    <property type="match status" value="1"/>
</dbReference>
<keyword evidence="3 9" id="KW-0479">Metal-binding</keyword>
<keyword evidence="14" id="KW-1185">Reference proteome</keyword>
<evidence type="ECO:0000256" key="10">
    <source>
        <dbReference type="RuleBase" id="RU003826"/>
    </source>
</evidence>
<comment type="catalytic activity">
    <reaction evidence="6 9 10">
        <text>4-methyl-5-(2-phosphooxyethyl)-thiazole + 4-amino-2-methyl-5-(diphosphooxymethyl)pyrimidine + H(+) = thiamine phosphate + diphosphate</text>
        <dbReference type="Rhea" id="RHEA:22328"/>
        <dbReference type="ChEBI" id="CHEBI:15378"/>
        <dbReference type="ChEBI" id="CHEBI:33019"/>
        <dbReference type="ChEBI" id="CHEBI:37575"/>
        <dbReference type="ChEBI" id="CHEBI:57841"/>
        <dbReference type="ChEBI" id="CHEBI:58296"/>
        <dbReference type="EC" id="2.5.1.3"/>
    </reaction>
</comment>
<dbReference type="Pfam" id="PF02581">
    <property type="entry name" value="TMP-TENI"/>
    <property type="match status" value="1"/>
</dbReference>
<feature type="binding site" evidence="9">
    <location>
        <position position="93"/>
    </location>
    <ligand>
        <name>Mg(2+)</name>
        <dbReference type="ChEBI" id="CHEBI:18420"/>
    </ligand>
</feature>
<feature type="binding site" evidence="9">
    <location>
        <position position="112"/>
    </location>
    <ligand>
        <name>4-amino-2-methyl-5-(diphosphooxymethyl)pyrimidine</name>
        <dbReference type="ChEBI" id="CHEBI:57841"/>
    </ligand>
</feature>
<evidence type="ECO:0000256" key="8">
    <source>
        <dbReference type="ARBA" id="ARBA00047883"/>
    </source>
</evidence>
<evidence type="ECO:0000256" key="6">
    <source>
        <dbReference type="ARBA" id="ARBA00047334"/>
    </source>
</evidence>
<evidence type="ECO:0000256" key="3">
    <source>
        <dbReference type="ARBA" id="ARBA00022723"/>
    </source>
</evidence>
<evidence type="ECO:0000256" key="5">
    <source>
        <dbReference type="ARBA" id="ARBA00022977"/>
    </source>
</evidence>
<evidence type="ECO:0000313" key="13">
    <source>
        <dbReference type="EMBL" id="SDW37809.1"/>
    </source>
</evidence>
<evidence type="ECO:0000256" key="7">
    <source>
        <dbReference type="ARBA" id="ARBA00047851"/>
    </source>
</evidence>
<sequence>MDKEMLKLYFIMGSNNTGDRNPEQVLQKALQGGITCFQFREKGQGALPEEEKWKLGRKLKAQCAAFHVPFIVNDDVDMAIRLEADGIHIGQEDDPASKVKERCPARMVIGVSVRTIEEAHQAAADGADYLGVGPMFATDTKEDAKAPVGLEGIRRLRAEGITLPIVGIGGIDASNAADIVEAGADGVSLISAISLADAPEKAARELRSRLNGPTEKQEK</sequence>
<dbReference type="UniPathway" id="UPA00060">
    <property type="reaction ID" value="UER00141"/>
</dbReference>
<evidence type="ECO:0000256" key="2">
    <source>
        <dbReference type="ARBA" id="ARBA00022679"/>
    </source>
</evidence>
<protein>
    <recommendedName>
        <fullName evidence="9">Thiamine-phosphate synthase</fullName>
        <shortName evidence="9">TP synthase</shortName>
        <shortName evidence="9">TPS</shortName>
        <ecNumber evidence="9">2.5.1.3</ecNumber>
    </recommendedName>
    <alternativeName>
        <fullName evidence="9">Thiamine-phosphate pyrophosphorylase</fullName>
        <shortName evidence="9">TMP pyrophosphorylase</shortName>
        <shortName evidence="9">TMP-PPase</shortName>
    </alternativeName>
</protein>
<comment type="function">
    <text evidence="9">Condenses 4-methyl-5-(beta-hydroxyethyl)thiazole monophosphate (THZ-P) and 2-methyl-4-amino-5-hydroxymethyl pyrimidine pyrophosphate (HMP-PP) to form thiamine monophosphate (TMP).</text>
</comment>
<comment type="cofactor">
    <cofactor evidence="9">
        <name>Mg(2+)</name>
        <dbReference type="ChEBI" id="CHEBI:18420"/>
    </cofactor>
    <text evidence="9">Binds 1 Mg(2+) ion per subunit.</text>
</comment>
<evidence type="ECO:0000256" key="4">
    <source>
        <dbReference type="ARBA" id="ARBA00022842"/>
    </source>
</evidence>
<dbReference type="Proteomes" id="UP000199488">
    <property type="component" value="Unassembled WGS sequence"/>
</dbReference>
<feature type="domain" description="Thiamine phosphate synthase/TenI" evidence="12">
    <location>
        <begin position="8"/>
        <end position="193"/>
    </location>
</feature>
<evidence type="ECO:0000259" key="12">
    <source>
        <dbReference type="Pfam" id="PF02581"/>
    </source>
</evidence>
<dbReference type="GO" id="GO:0004789">
    <property type="term" value="F:thiamine-phosphate diphosphorylase activity"/>
    <property type="evidence" value="ECO:0007669"/>
    <property type="project" value="UniProtKB-UniRule"/>
</dbReference>
<dbReference type="InterPro" id="IPR022998">
    <property type="entry name" value="ThiamineP_synth_TenI"/>
</dbReference>
<feature type="binding site" evidence="9">
    <location>
        <position position="170"/>
    </location>
    <ligand>
        <name>2-[(2R,5Z)-2-carboxy-4-methylthiazol-5(2H)-ylidene]ethyl phosphate</name>
        <dbReference type="ChEBI" id="CHEBI:62899"/>
    </ligand>
</feature>
<evidence type="ECO:0000256" key="1">
    <source>
        <dbReference type="ARBA" id="ARBA00005165"/>
    </source>
</evidence>